<dbReference type="PANTHER" id="PTHR34819:SF3">
    <property type="entry name" value="CELL SURFACE PROTEIN"/>
    <property type="match status" value="1"/>
</dbReference>
<sequence>MTMTRMQPLPRDNARPTVQLQLYQLLALWLLLLALATQAKAQTSAGAEAGDGGVLLTVSNSPALGAADLADDHYRPGSDITYQLRATNNGTAAFRGRLQSKLPAGITQAHWACLSDGGARCPSAQGSGAVDAMTHLPAGSSVTYQLTISVPADYPDLHPLLELEAALQPVEGSAAPRLSARDSDSAQADAGLPAPTAPTSTPSPGSVADRNAAPRASGGLQSSSGGLRSGLGAPRLLGLGGPFSQCSPDMFISQAASGQDNTTLSRVDTSSVPFTLIPLGTGSVPYNAVGYRPADNFLYGIRIGNTNLVRIHSDGSTEVLGAVSGLPAPTSPPVNNSYNAGEIGTDGFLYVKTQNVVSAIYRIDLTTLPGTATRINLIGGTVSGADLAWINGRLYTVNQNGTVAWIDPGTGQVTTLPVANGALGNVGALFGTPTALYGSRNDPGGFYEFDLTTGAGTRLSGSPVVGSNDGAHCASAEIVLGVDVGVSKTNTPAQGPNDLPSDTYLPGTNVVYTIVVSNRGPVGVQNLRVRDALPPGISTASWTCQITQGEGECGQSSGTGAIDDQLDLEFDETNRIVSQATYTLTMAVPLAYPQSHAMLTNTATITPPTSYTDATPNDNSATDTDPAPQTDLSVVKTTPSASVRIGDTISYTLTASNLGPADVSNAVLSDTPNGRLDCLSPSTPPTCSATGAASCPVSLSRAALFGTGVIIPSLPANNGTVLVTVSCLVIP</sequence>
<protein>
    <recommendedName>
        <fullName evidence="6">DUF11 domain-containing protein</fullName>
    </recommendedName>
</protein>
<dbReference type="InterPro" id="IPR047589">
    <property type="entry name" value="DUF11_rpt"/>
</dbReference>
<feature type="region of interest" description="Disordered" evidence="1">
    <location>
        <begin position="172"/>
        <end position="227"/>
    </location>
</feature>
<dbReference type="InterPro" id="IPR054215">
    <property type="entry name" value="DUF6923"/>
</dbReference>
<dbReference type="NCBIfam" id="TIGR01451">
    <property type="entry name" value="B_ant_repeat"/>
    <property type="match status" value="2"/>
</dbReference>
<organism evidence="4 5">
    <name type="scientific">Stenotrophomonas terrae</name>
    <dbReference type="NCBI Taxonomy" id="405446"/>
    <lineage>
        <taxon>Bacteria</taxon>
        <taxon>Pseudomonadati</taxon>
        <taxon>Pseudomonadota</taxon>
        <taxon>Gammaproteobacteria</taxon>
        <taxon>Lysobacterales</taxon>
        <taxon>Lysobacteraceae</taxon>
        <taxon>Stenotrophomonas</taxon>
    </lineage>
</organism>
<evidence type="ECO:0000256" key="1">
    <source>
        <dbReference type="SAM" id="MobiDB-lite"/>
    </source>
</evidence>
<evidence type="ECO:0000313" key="5">
    <source>
        <dbReference type="Proteomes" id="UP000051863"/>
    </source>
</evidence>
<comment type="caution">
    <text evidence="4">The sequence shown here is derived from an EMBL/GenBank/DDBJ whole genome shotgun (WGS) entry which is preliminary data.</text>
</comment>
<proteinExistence type="predicted"/>
<dbReference type="PATRIC" id="fig|405446.3.peg.1294"/>
<feature type="compositionally biased region" description="Polar residues" evidence="1">
    <location>
        <begin position="608"/>
        <end position="623"/>
    </location>
</feature>
<feature type="domain" description="DUF11" evidence="2">
    <location>
        <begin position="631"/>
        <end position="690"/>
    </location>
</feature>
<dbReference type="Proteomes" id="UP000051863">
    <property type="component" value="Unassembled WGS sequence"/>
</dbReference>
<dbReference type="Gene3D" id="2.130.10.10">
    <property type="entry name" value="YVTN repeat-like/Quinoprotein amine dehydrogenase"/>
    <property type="match status" value="1"/>
</dbReference>
<feature type="compositionally biased region" description="Low complexity" evidence="1">
    <location>
        <begin position="185"/>
        <end position="204"/>
    </location>
</feature>
<dbReference type="AlphaFoldDB" id="A0A0R0CQ17"/>
<feature type="domain" description="DUF11" evidence="2">
    <location>
        <begin position="501"/>
        <end position="623"/>
    </location>
</feature>
<dbReference type="InterPro" id="IPR051172">
    <property type="entry name" value="Chlamydia_OmcB"/>
</dbReference>
<feature type="domain" description="DUF6923" evidence="3">
    <location>
        <begin position="251"/>
        <end position="474"/>
    </location>
</feature>
<dbReference type="RefSeq" id="WP_057628392.1">
    <property type="nucleotide sequence ID" value="NZ_LDJJ01000028.1"/>
</dbReference>
<evidence type="ECO:0000259" key="2">
    <source>
        <dbReference type="Pfam" id="PF01345"/>
    </source>
</evidence>
<evidence type="ECO:0008006" key="6">
    <source>
        <dbReference type="Google" id="ProtNLM"/>
    </source>
</evidence>
<gene>
    <name evidence="4" type="ORF">ABB27_09210</name>
</gene>
<dbReference type="InterPro" id="IPR015943">
    <property type="entry name" value="WD40/YVTN_repeat-like_dom_sf"/>
</dbReference>
<feature type="region of interest" description="Disordered" evidence="1">
    <location>
        <begin position="608"/>
        <end position="638"/>
    </location>
</feature>
<evidence type="ECO:0000259" key="3">
    <source>
        <dbReference type="Pfam" id="PF21959"/>
    </source>
</evidence>
<accession>A0A0R0CQ17</accession>
<dbReference type="InterPro" id="IPR001434">
    <property type="entry name" value="OmcB-like_DUF11"/>
</dbReference>
<name>A0A0R0CQ17_9GAMM</name>
<keyword evidence="5" id="KW-1185">Reference proteome</keyword>
<dbReference type="SUPFAM" id="SSF63825">
    <property type="entry name" value="YWTD domain"/>
    <property type="match status" value="1"/>
</dbReference>
<dbReference type="Pfam" id="PF01345">
    <property type="entry name" value="DUF11"/>
    <property type="match status" value="2"/>
</dbReference>
<evidence type="ECO:0000313" key="4">
    <source>
        <dbReference type="EMBL" id="KRG67729.1"/>
    </source>
</evidence>
<dbReference type="Pfam" id="PF21959">
    <property type="entry name" value="DUF6923"/>
    <property type="match status" value="1"/>
</dbReference>
<reference evidence="4 5" key="1">
    <citation type="submission" date="2015-05" db="EMBL/GenBank/DDBJ databases">
        <title>Genome sequencing and analysis of members of genus Stenotrophomonas.</title>
        <authorList>
            <person name="Patil P.P."/>
            <person name="Midha S."/>
            <person name="Patil P.B."/>
        </authorList>
    </citation>
    <scope>NUCLEOTIDE SEQUENCE [LARGE SCALE GENOMIC DNA]</scope>
    <source>
        <strain evidence="4 5">DSM 18941</strain>
    </source>
</reference>
<feature type="compositionally biased region" description="Low complexity" evidence="1">
    <location>
        <begin position="216"/>
        <end position="227"/>
    </location>
</feature>
<dbReference type="OrthoDB" id="28717at2"/>
<dbReference type="EMBL" id="LDJJ01000028">
    <property type="protein sequence ID" value="KRG67729.1"/>
    <property type="molecule type" value="Genomic_DNA"/>
</dbReference>
<dbReference type="PANTHER" id="PTHR34819">
    <property type="entry name" value="LARGE CYSTEINE-RICH PERIPLASMIC PROTEIN OMCB"/>
    <property type="match status" value="1"/>
</dbReference>